<evidence type="ECO:0000256" key="1">
    <source>
        <dbReference type="SAM" id="MobiDB-lite"/>
    </source>
</evidence>
<evidence type="ECO:0000313" key="3">
    <source>
        <dbReference type="EMBL" id="MBR0649495.1"/>
    </source>
</evidence>
<dbReference type="RefSeq" id="WP_211867496.1">
    <property type="nucleotide sequence ID" value="NZ_JAAEDI010000006.1"/>
</dbReference>
<feature type="region of interest" description="Disordered" evidence="1">
    <location>
        <begin position="65"/>
        <end position="88"/>
    </location>
</feature>
<keyword evidence="2" id="KW-1133">Transmembrane helix</keyword>
<gene>
    <name evidence="3" type="ORF">GXW78_07480</name>
</gene>
<name>A0ABS5EEP9_9PROT</name>
<evidence type="ECO:0000256" key="2">
    <source>
        <dbReference type="SAM" id="Phobius"/>
    </source>
</evidence>
<keyword evidence="2" id="KW-0472">Membrane</keyword>
<dbReference type="EMBL" id="JAAEDI010000006">
    <property type="protein sequence ID" value="MBR0649495.1"/>
    <property type="molecule type" value="Genomic_DNA"/>
</dbReference>
<sequence>MPATGDAYALLIQGAMWFGSAAGAAVLYGWWDRWAKKRTEDRQFETDEERRLREREEKWQADLVKDRDRARAAEREAEERLDEAQESGTRWMLAGRQMEEVARTQRHRGNDLMQVLRGLLTEEQRKLAGPATDYHLPPIPSLETLRPPKGA</sequence>
<organism evidence="3 4">
    <name type="scientific">Neoroseomonas terrae</name>
    <dbReference type="NCBI Taxonomy" id="424799"/>
    <lineage>
        <taxon>Bacteria</taxon>
        <taxon>Pseudomonadati</taxon>
        <taxon>Pseudomonadota</taxon>
        <taxon>Alphaproteobacteria</taxon>
        <taxon>Acetobacterales</taxon>
        <taxon>Acetobacteraceae</taxon>
        <taxon>Neoroseomonas</taxon>
    </lineage>
</organism>
<feature type="transmembrane region" description="Helical" evidence="2">
    <location>
        <begin position="12"/>
        <end position="31"/>
    </location>
</feature>
<keyword evidence="4" id="KW-1185">Reference proteome</keyword>
<feature type="compositionally biased region" description="Basic and acidic residues" evidence="1">
    <location>
        <begin position="65"/>
        <end position="78"/>
    </location>
</feature>
<accession>A0ABS5EEP9</accession>
<protein>
    <submittedName>
        <fullName evidence="3">Uncharacterized protein</fullName>
    </submittedName>
</protein>
<proteinExistence type="predicted"/>
<evidence type="ECO:0000313" key="4">
    <source>
        <dbReference type="Proteomes" id="UP000698752"/>
    </source>
</evidence>
<comment type="caution">
    <text evidence="3">The sequence shown here is derived from an EMBL/GenBank/DDBJ whole genome shotgun (WGS) entry which is preliminary data.</text>
</comment>
<dbReference type="Proteomes" id="UP000698752">
    <property type="component" value="Unassembled WGS sequence"/>
</dbReference>
<reference evidence="4" key="1">
    <citation type="journal article" date="2021" name="Syst. Appl. Microbiol.">
        <title>Roseomonas hellenica sp. nov., isolated from roots of wild-growing Alkanna tinctoria.</title>
        <authorList>
            <person name="Rat A."/>
            <person name="Naranjo H.D."/>
            <person name="Lebbe L."/>
            <person name="Cnockaert M."/>
            <person name="Krigas N."/>
            <person name="Grigoriadou K."/>
            <person name="Maloupa E."/>
            <person name="Willems A."/>
        </authorList>
    </citation>
    <scope>NUCLEOTIDE SEQUENCE [LARGE SCALE GENOMIC DNA]</scope>
    <source>
        <strain evidence="4">LMG 31159</strain>
    </source>
</reference>
<keyword evidence="2" id="KW-0812">Transmembrane</keyword>
<feature type="region of interest" description="Disordered" evidence="1">
    <location>
        <begin position="128"/>
        <end position="151"/>
    </location>
</feature>